<dbReference type="PANTHER" id="PTHR36927">
    <property type="entry name" value="BLR4337 PROTEIN"/>
    <property type="match status" value="1"/>
</dbReference>
<feature type="transmembrane region" description="Helical" evidence="1">
    <location>
        <begin position="132"/>
        <end position="152"/>
    </location>
</feature>
<reference evidence="4" key="1">
    <citation type="submission" date="2016-10" db="EMBL/GenBank/DDBJ databases">
        <authorList>
            <person name="Varghese N."/>
            <person name="Submissions S."/>
        </authorList>
    </citation>
    <scope>NUCLEOTIDE SEQUENCE [LARGE SCALE GENOMIC DNA]</scope>
    <source>
        <strain evidence="4">S6-262</strain>
    </source>
</reference>
<feature type="transmembrane region" description="Helical" evidence="1">
    <location>
        <begin position="173"/>
        <end position="195"/>
    </location>
</feature>
<evidence type="ECO:0000313" key="3">
    <source>
        <dbReference type="EMBL" id="SEN17570.1"/>
    </source>
</evidence>
<keyword evidence="4" id="KW-1185">Reference proteome</keyword>
<feature type="domain" description="Acyltransferase 3" evidence="2">
    <location>
        <begin position="21"/>
        <end position="357"/>
    </location>
</feature>
<feature type="transmembrane region" description="Helical" evidence="1">
    <location>
        <begin position="25"/>
        <end position="42"/>
    </location>
</feature>
<keyword evidence="3" id="KW-0808">Transferase</keyword>
<keyword evidence="1" id="KW-0472">Membrane</keyword>
<protein>
    <submittedName>
        <fullName evidence="3">Peptidoglycan/LPS O-acetylase OafA/YrhL, contains acyltransferase and SGNH-hydrolase domains</fullName>
    </submittedName>
</protein>
<feature type="transmembrane region" description="Helical" evidence="1">
    <location>
        <begin position="342"/>
        <end position="361"/>
    </location>
</feature>
<dbReference type="InterPro" id="IPR002656">
    <property type="entry name" value="Acyl_transf_3_dom"/>
</dbReference>
<keyword evidence="3" id="KW-0012">Acyltransferase</keyword>
<keyword evidence="1" id="KW-1133">Transmembrane helix</keyword>
<organism evidence="3 4">
    <name type="scientific">Sphingomonas gellani</name>
    <dbReference type="NCBI Taxonomy" id="1166340"/>
    <lineage>
        <taxon>Bacteria</taxon>
        <taxon>Pseudomonadati</taxon>
        <taxon>Pseudomonadota</taxon>
        <taxon>Alphaproteobacteria</taxon>
        <taxon>Sphingomonadales</taxon>
        <taxon>Sphingomonadaceae</taxon>
        <taxon>Sphingomonas</taxon>
    </lineage>
</organism>
<dbReference type="PANTHER" id="PTHR36927:SF1">
    <property type="entry name" value="MDO-LIKE PROTEIN"/>
    <property type="match status" value="1"/>
</dbReference>
<dbReference type="Proteomes" id="UP000199206">
    <property type="component" value="Unassembled WGS sequence"/>
</dbReference>
<feature type="transmembrane region" description="Helical" evidence="1">
    <location>
        <begin position="48"/>
        <end position="77"/>
    </location>
</feature>
<accession>A0A1H8EDW9</accession>
<gene>
    <name evidence="3" type="ORF">SAMN05192583_2139</name>
</gene>
<evidence type="ECO:0000256" key="1">
    <source>
        <dbReference type="SAM" id="Phobius"/>
    </source>
</evidence>
<feature type="transmembrane region" description="Helical" evidence="1">
    <location>
        <begin position="314"/>
        <end position="336"/>
    </location>
</feature>
<dbReference type="EMBL" id="FOCF01000005">
    <property type="protein sequence ID" value="SEN17570.1"/>
    <property type="molecule type" value="Genomic_DNA"/>
</dbReference>
<feature type="transmembrane region" description="Helical" evidence="1">
    <location>
        <begin position="207"/>
        <end position="226"/>
    </location>
</feature>
<sequence length="389" mass="42363">MAAVAGRTAWSSDPIRGVRLEGLDVWRTMLTIAGVALHATMLRPDLPLYVGISIVSEAFRMGTFVLISGLLAGISLARHPTHVWFKRRLAQIGIPMAFGWFVLCPFMGVVLARMLPAARIGAGWPPFDWHHIWFLVGLLLYTPVACAVDRFAARSALFDELDHAGLHGATIRGLYYVVLPLATFWIMALVAAIVLHTTPPSLIRMMSQWKLILGYLPLFVTGLTIARSAAVRGAIAERLWPAVAILVAMLLLYAAWYGWLCFTPWGRDHAALQGVVRAVAMAWCPPAVGALVLRSAAAGGVSSPLFRTLGDASMTMYIVHYPILFAVNAAFAWVALPEYGEYFAAFVIGLAGSYAVHRYLVCRSRVWGLLLNGRMATSSAPRATGFVAT</sequence>
<name>A0A1H8EDW9_9SPHN</name>
<proteinExistence type="predicted"/>
<dbReference type="AlphaFoldDB" id="A0A1H8EDW9"/>
<keyword evidence="1" id="KW-0812">Transmembrane</keyword>
<feature type="transmembrane region" description="Helical" evidence="1">
    <location>
        <begin position="271"/>
        <end position="293"/>
    </location>
</feature>
<evidence type="ECO:0000313" key="4">
    <source>
        <dbReference type="Proteomes" id="UP000199206"/>
    </source>
</evidence>
<dbReference type="Pfam" id="PF01757">
    <property type="entry name" value="Acyl_transf_3"/>
    <property type="match status" value="1"/>
</dbReference>
<feature type="transmembrane region" description="Helical" evidence="1">
    <location>
        <begin position="89"/>
        <end position="112"/>
    </location>
</feature>
<dbReference type="OrthoDB" id="8288190at2"/>
<feature type="transmembrane region" description="Helical" evidence="1">
    <location>
        <begin position="238"/>
        <end position="259"/>
    </location>
</feature>
<dbReference type="InterPro" id="IPR050623">
    <property type="entry name" value="Glucan_succinyl_AcylTrfase"/>
</dbReference>
<evidence type="ECO:0000259" key="2">
    <source>
        <dbReference type="Pfam" id="PF01757"/>
    </source>
</evidence>
<keyword evidence="3" id="KW-0378">Hydrolase</keyword>
<dbReference type="STRING" id="1166340.SAMN05192583_2139"/>
<dbReference type="GO" id="GO:0016747">
    <property type="term" value="F:acyltransferase activity, transferring groups other than amino-acyl groups"/>
    <property type="evidence" value="ECO:0007669"/>
    <property type="project" value="InterPro"/>
</dbReference>
<dbReference type="GO" id="GO:0016787">
    <property type="term" value="F:hydrolase activity"/>
    <property type="evidence" value="ECO:0007669"/>
    <property type="project" value="UniProtKB-KW"/>
</dbReference>
<dbReference type="RefSeq" id="WP_093665705.1">
    <property type="nucleotide sequence ID" value="NZ_FOCF01000005.1"/>
</dbReference>